<keyword evidence="8" id="KW-0187">Copper transport</keyword>
<dbReference type="GO" id="GO:0016020">
    <property type="term" value="C:membrane"/>
    <property type="evidence" value="ECO:0007669"/>
    <property type="project" value="InterPro"/>
</dbReference>
<feature type="domain" description="Cation-transporting P-type ATPase N-terminal" evidence="17">
    <location>
        <begin position="2"/>
        <end position="74"/>
    </location>
</feature>
<dbReference type="GO" id="GO:0140581">
    <property type="term" value="F:P-type monovalent copper transporter activity"/>
    <property type="evidence" value="ECO:0007669"/>
    <property type="project" value="UniProtKB-EC"/>
</dbReference>
<dbReference type="GO" id="GO:0046872">
    <property type="term" value="F:metal ion binding"/>
    <property type="evidence" value="ECO:0007669"/>
    <property type="project" value="UniProtKB-KW"/>
</dbReference>
<keyword evidence="13" id="KW-0186">Copper</keyword>
<dbReference type="Pfam" id="PF00690">
    <property type="entry name" value="Cation_ATPase_N"/>
    <property type="match status" value="1"/>
</dbReference>
<evidence type="ECO:0000256" key="9">
    <source>
        <dbReference type="ARBA" id="ARBA00022840"/>
    </source>
</evidence>
<keyword evidence="10" id="KW-0460">Magnesium</keyword>
<feature type="transmembrane region" description="Helical" evidence="16">
    <location>
        <begin position="855"/>
        <end position="875"/>
    </location>
</feature>
<comment type="caution">
    <text evidence="18">The sequence shown here is derived from an EMBL/GenBank/DDBJ whole genome shotgun (WGS) entry which is preliminary data.</text>
</comment>
<dbReference type="GO" id="GO:0005524">
    <property type="term" value="F:ATP binding"/>
    <property type="evidence" value="ECO:0007669"/>
    <property type="project" value="UniProtKB-KW"/>
</dbReference>
<comment type="subcellular location">
    <subcellularLocation>
        <location evidence="1">Endomembrane system</location>
        <topology evidence="1">Multi-pass membrane protein</topology>
    </subcellularLocation>
</comment>
<dbReference type="GO" id="GO:0016887">
    <property type="term" value="F:ATP hydrolysis activity"/>
    <property type="evidence" value="ECO:0007669"/>
    <property type="project" value="InterPro"/>
</dbReference>
<keyword evidence="15 16" id="KW-0472">Membrane</keyword>
<dbReference type="Pfam" id="PF00689">
    <property type="entry name" value="Cation_ATPase_C"/>
    <property type="match status" value="1"/>
</dbReference>
<evidence type="ECO:0000256" key="13">
    <source>
        <dbReference type="ARBA" id="ARBA00023008"/>
    </source>
</evidence>
<dbReference type="Gene3D" id="3.40.50.1000">
    <property type="entry name" value="HAD superfamily/HAD-like"/>
    <property type="match status" value="1"/>
</dbReference>
<feature type="transmembrane region" description="Helical" evidence="16">
    <location>
        <begin position="50"/>
        <end position="72"/>
    </location>
</feature>
<dbReference type="Pfam" id="PF00122">
    <property type="entry name" value="E1-E2_ATPase"/>
    <property type="match status" value="1"/>
</dbReference>
<organism evidence="18">
    <name type="scientific">bioreactor metagenome</name>
    <dbReference type="NCBI Taxonomy" id="1076179"/>
    <lineage>
        <taxon>unclassified sequences</taxon>
        <taxon>metagenomes</taxon>
        <taxon>ecological metagenomes</taxon>
    </lineage>
</organism>
<dbReference type="InterPro" id="IPR044492">
    <property type="entry name" value="P_typ_ATPase_HD_dom"/>
</dbReference>
<keyword evidence="7" id="KW-0547">Nucleotide-binding</keyword>
<dbReference type="InterPro" id="IPR023214">
    <property type="entry name" value="HAD_sf"/>
</dbReference>
<gene>
    <name evidence="18" type="primary">pacL_2</name>
    <name evidence="18" type="ORF">SDC9_23788</name>
</gene>
<feature type="transmembrane region" description="Helical" evidence="16">
    <location>
        <begin position="242"/>
        <end position="261"/>
    </location>
</feature>
<evidence type="ECO:0000256" key="7">
    <source>
        <dbReference type="ARBA" id="ARBA00022741"/>
    </source>
</evidence>
<dbReference type="Pfam" id="PF13246">
    <property type="entry name" value="Cation_ATPase"/>
    <property type="match status" value="1"/>
</dbReference>
<evidence type="ECO:0000256" key="11">
    <source>
        <dbReference type="ARBA" id="ARBA00022967"/>
    </source>
</evidence>
<dbReference type="FunFam" id="2.70.150.10:FF:000160">
    <property type="entry name" value="Sarcoplasmic/endoplasmic reticulum calcium ATPase 1"/>
    <property type="match status" value="1"/>
</dbReference>
<keyword evidence="14" id="KW-0406">Ion transport</keyword>
<dbReference type="SUPFAM" id="SSF56784">
    <property type="entry name" value="HAD-like"/>
    <property type="match status" value="1"/>
</dbReference>
<evidence type="ECO:0000256" key="16">
    <source>
        <dbReference type="SAM" id="Phobius"/>
    </source>
</evidence>
<dbReference type="SUPFAM" id="SSF81660">
    <property type="entry name" value="Metal cation-transporting ATPase, ATP-binding domain N"/>
    <property type="match status" value="1"/>
</dbReference>
<evidence type="ECO:0000256" key="1">
    <source>
        <dbReference type="ARBA" id="ARBA00004127"/>
    </source>
</evidence>
<evidence type="ECO:0000256" key="3">
    <source>
        <dbReference type="ARBA" id="ARBA00022448"/>
    </source>
</evidence>
<dbReference type="InterPro" id="IPR036412">
    <property type="entry name" value="HAD-like_sf"/>
</dbReference>
<evidence type="ECO:0000256" key="4">
    <source>
        <dbReference type="ARBA" id="ARBA00022553"/>
    </source>
</evidence>
<dbReference type="SUPFAM" id="SSF81653">
    <property type="entry name" value="Calcium ATPase, transduction domain A"/>
    <property type="match status" value="1"/>
</dbReference>
<name>A0A644UG13_9ZZZZ</name>
<evidence type="ECO:0000256" key="5">
    <source>
        <dbReference type="ARBA" id="ARBA00022692"/>
    </source>
</evidence>
<dbReference type="EC" id="7.2.2.8" evidence="2"/>
<keyword evidence="5 16" id="KW-0812">Transmembrane</keyword>
<dbReference type="InterPro" id="IPR018303">
    <property type="entry name" value="ATPase_P-typ_P_site"/>
</dbReference>
<dbReference type="SFLD" id="SFLDF00027">
    <property type="entry name" value="p-type_atpase"/>
    <property type="match status" value="1"/>
</dbReference>
<dbReference type="SFLD" id="SFLDS00003">
    <property type="entry name" value="Haloacid_Dehalogenase"/>
    <property type="match status" value="1"/>
</dbReference>
<dbReference type="SMART" id="SM00831">
    <property type="entry name" value="Cation_ATPase_N"/>
    <property type="match status" value="1"/>
</dbReference>
<dbReference type="PROSITE" id="PS00154">
    <property type="entry name" value="ATPASE_E1_E2"/>
    <property type="match status" value="1"/>
</dbReference>
<dbReference type="PRINTS" id="PR00119">
    <property type="entry name" value="CATATPASE"/>
</dbReference>
<dbReference type="InterPro" id="IPR023299">
    <property type="entry name" value="ATPase_P-typ_cyto_dom_N"/>
</dbReference>
<dbReference type="PANTHER" id="PTHR42861">
    <property type="entry name" value="CALCIUM-TRANSPORTING ATPASE"/>
    <property type="match status" value="1"/>
</dbReference>
<protein>
    <recommendedName>
        <fullName evidence="2">P-type Cu(+) transporter</fullName>
        <ecNumber evidence="2">7.2.2.8</ecNumber>
    </recommendedName>
</protein>
<evidence type="ECO:0000256" key="6">
    <source>
        <dbReference type="ARBA" id="ARBA00022723"/>
    </source>
</evidence>
<evidence type="ECO:0000256" key="8">
    <source>
        <dbReference type="ARBA" id="ARBA00022796"/>
    </source>
</evidence>
<keyword evidence="9" id="KW-0067">ATP-binding</keyword>
<dbReference type="NCBIfam" id="TIGR01494">
    <property type="entry name" value="ATPase_P-type"/>
    <property type="match status" value="2"/>
</dbReference>
<accession>A0A644UG13</accession>
<dbReference type="AlphaFoldDB" id="A0A644UG13"/>
<feature type="transmembrane region" description="Helical" evidence="16">
    <location>
        <begin position="784"/>
        <end position="803"/>
    </location>
</feature>
<keyword evidence="4" id="KW-0597">Phosphoprotein</keyword>
<keyword evidence="6" id="KW-0479">Metal-binding</keyword>
<evidence type="ECO:0000256" key="2">
    <source>
        <dbReference type="ARBA" id="ARBA00012517"/>
    </source>
</evidence>
<dbReference type="SFLD" id="SFLDG00002">
    <property type="entry name" value="C1.7:_P-type_atpase_like"/>
    <property type="match status" value="1"/>
</dbReference>
<dbReference type="EMBL" id="VSSQ01000111">
    <property type="protein sequence ID" value="MPL77928.1"/>
    <property type="molecule type" value="Genomic_DNA"/>
</dbReference>
<proteinExistence type="predicted"/>
<evidence type="ECO:0000256" key="12">
    <source>
        <dbReference type="ARBA" id="ARBA00022989"/>
    </source>
</evidence>
<keyword evidence="11" id="KW-1278">Translocase</keyword>
<dbReference type="InterPro" id="IPR008250">
    <property type="entry name" value="ATPase_P-typ_transduc_dom_A_sf"/>
</dbReference>
<reference evidence="18" key="1">
    <citation type="submission" date="2019-08" db="EMBL/GenBank/DDBJ databases">
        <authorList>
            <person name="Kucharzyk K."/>
            <person name="Murdoch R.W."/>
            <person name="Higgins S."/>
            <person name="Loffler F."/>
        </authorList>
    </citation>
    <scope>NUCLEOTIDE SEQUENCE</scope>
</reference>
<feature type="transmembrane region" description="Helical" evidence="16">
    <location>
        <begin position="267"/>
        <end position="287"/>
    </location>
</feature>
<feature type="transmembrane region" description="Helical" evidence="16">
    <location>
        <begin position="823"/>
        <end position="843"/>
    </location>
</feature>
<evidence type="ECO:0000256" key="15">
    <source>
        <dbReference type="ARBA" id="ARBA00023136"/>
    </source>
</evidence>
<feature type="transmembrane region" description="Helical" evidence="16">
    <location>
        <begin position="682"/>
        <end position="704"/>
    </location>
</feature>
<evidence type="ECO:0000256" key="10">
    <source>
        <dbReference type="ARBA" id="ARBA00022842"/>
    </source>
</evidence>
<evidence type="ECO:0000313" key="18">
    <source>
        <dbReference type="EMBL" id="MPL77928.1"/>
    </source>
</evidence>
<dbReference type="Gene3D" id="3.40.1110.10">
    <property type="entry name" value="Calcium-transporting ATPase, cytoplasmic domain N"/>
    <property type="match status" value="1"/>
</dbReference>
<sequence length="886" mass="95761">MYKKTIEDVLKELDTDKVLGLSTETAQKRLHEYGKNELDKSKGVSALRILLHNINNIIVYILILAAVLSFSMGEIIEGIAVLIALMIAVLTSFFTEYKAQKSVESLQRMIFTHAKVVRAGSLHEIKASELVPGDLIFMEEGDSVPADARLIRTTNFACIESALTGESEPVEKDAKTLFSEDISIGDRINLVFAGTSVTRGNAYAVVTSTGMSTEVGKITELLDSSVKERTPLSKEMNKLSRILILVAILAGIAVLIAGFLTNRPIEAILHTALILAVAAIPEAMPAVSTMTLSKGMRIMAEHKALVKHLPAVETLGSTSVICTDKTGTLTENQMTVGTIVLTNARSYTVEGNGYQPAGSIIPDDAEGEASGDAGLWEFIAASILCSNATLKKDEQDYTVIGDPTEGALVVLGAKAGVSRESLQKDGWVRIGELPFDSAKKYMITVYEHGETSHAYIKGALDVLLAMSLQSGEEKERLQDSNDHLTEKGLRVLAVGKLDGYSGDGSKAGIVSYLDRVDILGIVGITDPPRSDVREAVGICRQAGIQVKMITGDHPKTASIIARQIGLDNAEPAITGKDLDLAVQTPEFGALVKKTAVFARVSPENKMQIVDALRQEGYVVAMTGDGVNDAPALKSADIGVAMGIRGTEVAKEASDMILTDDRFYTIVDAVREGRVIFSNIKKYVSFLFSCNMVEIITIFLSVSFLKPMPILPLHILFLNLVIDIAPAMALAYEPAEANIMKAPPRGARSGLINKKFLERILISGAVLGVSSFLIFNFFLSQNTPLLYAQTATFTFMVIAQLLHVLNIRKENGFGLATLLRENKILVAAVGFSLLLQIMAVYVPFMQQTIGTMPLTAETWVVILLAAVVTTSVVYAIKRVMRRIYPSA</sequence>
<keyword evidence="12 16" id="KW-1133">Transmembrane helix</keyword>
<dbReference type="SUPFAM" id="SSF81665">
    <property type="entry name" value="Calcium ATPase, transmembrane domain M"/>
    <property type="match status" value="1"/>
</dbReference>
<dbReference type="InterPro" id="IPR006068">
    <property type="entry name" value="ATPase_P-typ_cation-transptr_C"/>
</dbReference>
<feature type="transmembrane region" description="Helical" evidence="16">
    <location>
        <begin position="78"/>
        <end position="99"/>
    </location>
</feature>
<dbReference type="FunFam" id="3.40.50.1000:FF:000144">
    <property type="entry name" value="copper-transporting ATPase 1 isoform X2"/>
    <property type="match status" value="1"/>
</dbReference>
<keyword evidence="3" id="KW-0813">Transport</keyword>
<evidence type="ECO:0000256" key="14">
    <source>
        <dbReference type="ARBA" id="ARBA00023065"/>
    </source>
</evidence>
<dbReference type="Gene3D" id="1.20.1110.10">
    <property type="entry name" value="Calcium-transporting ATPase, transmembrane domain"/>
    <property type="match status" value="1"/>
</dbReference>
<dbReference type="PRINTS" id="PR00120">
    <property type="entry name" value="HATPASE"/>
</dbReference>
<dbReference type="InterPro" id="IPR001757">
    <property type="entry name" value="P_typ_ATPase"/>
</dbReference>
<dbReference type="InterPro" id="IPR023298">
    <property type="entry name" value="ATPase_P-typ_TM_dom_sf"/>
</dbReference>
<feature type="transmembrane region" description="Helical" evidence="16">
    <location>
        <begin position="710"/>
        <end position="734"/>
    </location>
</feature>
<evidence type="ECO:0000259" key="17">
    <source>
        <dbReference type="SMART" id="SM00831"/>
    </source>
</evidence>
<dbReference type="GO" id="GO:0012505">
    <property type="term" value="C:endomembrane system"/>
    <property type="evidence" value="ECO:0007669"/>
    <property type="project" value="UniProtKB-SubCell"/>
</dbReference>
<dbReference type="Gene3D" id="2.70.150.10">
    <property type="entry name" value="Calcium-transporting ATPase, cytoplasmic transduction domain A"/>
    <property type="match status" value="1"/>
</dbReference>
<dbReference type="InterPro" id="IPR059000">
    <property type="entry name" value="ATPase_P-type_domA"/>
</dbReference>
<dbReference type="InterPro" id="IPR004014">
    <property type="entry name" value="ATPase_P-typ_cation-transptr_N"/>
</dbReference>
<feature type="transmembrane region" description="Helical" evidence="16">
    <location>
        <begin position="755"/>
        <end position="778"/>
    </location>
</feature>